<keyword evidence="1" id="KW-0472">Membrane</keyword>
<sequence length="173" mass="19896">MNDIALVSKIYSVLNIIISIVFITLVLLFLLKFKIDKNDVINCNANVRIHRQESGLMTKLMVEFSMNNKNGIIYIDGVVYKNNEKIGTVSRRTFFDVIAINSDLLLTSKKNWVTETNDVDESLFLDLMLSRFYLADDYPMVAFFTKNRNGSYYISTKTMPSVYCSNALTDRQN</sequence>
<dbReference type="EMBL" id="CQBM01000001">
    <property type="protein sequence ID" value="CNH61575.1"/>
    <property type="molecule type" value="Genomic_DNA"/>
</dbReference>
<protein>
    <submittedName>
        <fullName evidence="2">Uncharacterized protein</fullName>
    </submittedName>
</protein>
<evidence type="ECO:0000313" key="3">
    <source>
        <dbReference type="Proteomes" id="UP000040841"/>
    </source>
</evidence>
<keyword evidence="1" id="KW-0812">Transmembrane</keyword>
<reference evidence="2 3" key="1">
    <citation type="submission" date="2015-03" db="EMBL/GenBank/DDBJ databases">
        <authorList>
            <consortium name="Pathogen Informatics"/>
            <person name="Murphy D."/>
        </authorList>
    </citation>
    <scope>NUCLEOTIDE SEQUENCE [LARGE SCALE GENOMIC DNA]</scope>
    <source>
        <strain evidence="2 3">FE82747</strain>
    </source>
</reference>
<comment type="caution">
    <text evidence="2">The sequence shown here is derived from an EMBL/GenBank/DDBJ whole genome shotgun (WGS) entry which is preliminary data.</text>
</comment>
<evidence type="ECO:0000256" key="1">
    <source>
        <dbReference type="SAM" id="Phobius"/>
    </source>
</evidence>
<dbReference type="AlphaFoldDB" id="A0AA36PL37"/>
<name>A0AA36PL37_YERMO</name>
<dbReference type="Proteomes" id="UP000040841">
    <property type="component" value="Unassembled WGS sequence"/>
</dbReference>
<keyword evidence="1" id="KW-1133">Transmembrane helix</keyword>
<organism evidence="2 3">
    <name type="scientific">Yersinia mollaretii</name>
    <dbReference type="NCBI Taxonomy" id="33060"/>
    <lineage>
        <taxon>Bacteria</taxon>
        <taxon>Pseudomonadati</taxon>
        <taxon>Pseudomonadota</taxon>
        <taxon>Gammaproteobacteria</taxon>
        <taxon>Enterobacterales</taxon>
        <taxon>Yersiniaceae</taxon>
        <taxon>Yersinia</taxon>
    </lineage>
</organism>
<gene>
    <name evidence="2" type="ORF">ERS008502_00955</name>
</gene>
<proteinExistence type="predicted"/>
<feature type="transmembrane region" description="Helical" evidence="1">
    <location>
        <begin position="12"/>
        <end position="31"/>
    </location>
</feature>
<evidence type="ECO:0000313" key="2">
    <source>
        <dbReference type="EMBL" id="CNH61575.1"/>
    </source>
</evidence>
<accession>A0AA36PL37</accession>